<sequence>MTSIQLWKSREWQFALISGVLIVFAWVLETSAFMISAAIIYLLAYAIGGFYKAKEGIVDFFKERKLNVEILMIIAAIGAAIIGYWAEGALLIFIFAMSGALETYTMNKSEKELSALMDLQPQEATVLEGDREMIVPAKQLRIGDRILVKPGERIPTDGVVVHGSSTVDESALSGESIPLLKQMDDEVFAGTVNGNGSLQIYVTKRMEETLFQKIIDLVQSTKAEKPPSHQFIERFESGYVKTVFIVTALMLFLPHYILGWSWTETWYRAMVLLVVASPCALIASIMPATLSAVSNGARQGILFKGGVHLEKLAQIRAVAFDKTGTLTNGEPEVTDVLVREGESKKEIFHAVASIENQSTHPLSHAMIRYAHTLEITDFSRPEAMKEIDGFGIEATLHGTTWRIGKRDFVSDNMATFFPDEVEQFQQDGKTIVYVANDTGPVAVIALEDTIREEAKHLIKQLNKNGIHTVMLTGDHQRTAQSIAKQAGMKEYVANCLPEDKVAELKKLKEKYGSVAMVGDGINDAPALATATTGIAMGAGTDVAMETADIVLMKDELSSITHAFRLSKRMNRIVRQNIIFSIAVIVLLIGANFTQELSLPLGVIGHEGSTILVILNGLRLLRD</sequence>
<dbReference type="InterPro" id="IPR044492">
    <property type="entry name" value="P_typ_ATPase_HD_dom"/>
</dbReference>
<keyword evidence="3" id="KW-0813">Transport</keyword>
<dbReference type="PRINTS" id="PR00119">
    <property type="entry name" value="CATATPASE"/>
</dbReference>
<dbReference type="Pfam" id="PF00122">
    <property type="entry name" value="E1-E2_ATPase"/>
    <property type="match status" value="1"/>
</dbReference>
<proteinExistence type="inferred from homology"/>
<dbReference type="PRINTS" id="PR00941">
    <property type="entry name" value="CDATPASE"/>
</dbReference>
<dbReference type="Proteomes" id="UP001596143">
    <property type="component" value="Unassembled WGS sequence"/>
</dbReference>
<comment type="subcellular location">
    <subcellularLocation>
        <location evidence="14">Cell membrane</location>
    </subcellularLocation>
    <subcellularLocation>
        <location evidence="1">Membrane</location>
        <topology evidence="1">Multi-pass membrane protein</topology>
    </subcellularLocation>
</comment>
<dbReference type="InterPro" id="IPR023299">
    <property type="entry name" value="ATPase_P-typ_cyto_dom_N"/>
</dbReference>
<keyword evidence="8 14" id="KW-0067">ATP-binding</keyword>
<keyword evidence="11 14" id="KW-1133">Transmembrane helix</keyword>
<dbReference type="Gene3D" id="3.40.1110.10">
    <property type="entry name" value="Calcium-transporting ATPase, cytoplasmic domain N"/>
    <property type="match status" value="1"/>
</dbReference>
<dbReference type="SUPFAM" id="SSF81665">
    <property type="entry name" value="Calcium ATPase, transmembrane domain M"/>
    <property type="match status" value="1"/>
</dbReference>
<dbReference type="Gene3D" id="2.70.150.10">
    <property type="entry name" value="Calcium-transporting ATPase, cytoplasmic transduction domain A"/>
    <property type="match status" value="1"/>
</dbReference>
<dbReference type="SFLD" id="SFLDG00002">
    <property type="entry name" value="C1.7:_P-type_atpase_like"/>
    <property type="match status" value="1"/>
</dbReference>
<feature type="transmembrane region" description="Helical" evidence="14">
    <location>
        <begin position="238"/>
        <end position="257"/>
    </location>
</feature>
<keyword evidence="5 14" id="KW-0812">Transmembrane</keyword>
<evidence type="ECO:0000256" key="7">
    <source>
        <dbReference type="ARBA" id="ARBA00022741"/>
    </source>
</evidence>
<dbReference type="InterPro" id="IPR008250">
    <property type="entry name" value="ATPase_P-typ_transduc_dom_A_sf"/>
</dbReference>
<dbReference type="EMBL" id="JBHSPF010000009">
    <property type="protein sequence ID" value="MFC5627632.1"/>
    <property type="molecule type" value="Genomic_DNA"/>
</dbReference>
<evidence type="ECO:0000256" key="3">
    <source>
        <dbReference type="ARBA" id="ARBA00022448"/>
    </source>
</evidence>
<feature type="transmembrane region" description="Helical" evidence="14">
    <location>
        <begin position="90"/>
        <end position="107"/>
    </location>
</feature>
<dbReference type="InterPro" id="IPR036412">
    <property type="entry name" value="HAD-like_sf"/>
</dbReference>
<keyword evidence="6 14" id="KW-0479">Metal-binding</keyword>
<evidence type="ECO:0000256" key="9">
    <source>
        <dbReference type="ARBA" id="ARBA00022842"/>
    </source>
</evidence>
<keyword evidence="13 14" id="KW-0472">Membrane</keyword>
<reference evidence="17" key="1">
    <citation type="journal article" date="2019" name="Int. J. Syst. Evol. Microbiol.">
        <title>The Global Catalogue of Microorganisms (GCM) 10K type strain sequencing project: providing services to taxonomists for standard genome sequencing and annotation.</title>
        <authorList>
            <consortium name="The Broad Institute Genomics Platform"/>
            <consortium name="The Broad Institute Genome Sequencing Center for Infectious Disease"/>
            <person name="Wu L."/>
            <person name="Ma J."/>
        </authorList>
    </citation>
    <scope>NUCLEOTIDE SEQUENCE [LARGE SCALE GENOMIC DNA]</scope>
    <source>
        <strain evidence="17">CGMCC 1.15790</strain>
    </source>
</reference>
<evidence type="ECO:0000256" key="2">
    <source>
        <dbReference type="ARBA" id="ARBA00006024"/>
    </source>
</evidence>
<keyword evidence="10" id="KW-1278">Translocase</keyword>
<dbReference type="PANTHER" id="PTHR43079:SF1">
    <property type="entry name" value="CADMIUM_ZINC-TRANSPORTING ATPASE HMA1, CHLOROPLASTIC-RELATED"/>
    <property type="match status" value="1"/>
</dbReference>
<dbReference type="SFLD" id="SFLDS00003">
    <property type="entry name" value="Haloacid_Dehalogenase"/>
    <property type="match status" value="1"/>
</dbReference>
<keyword evidence="17" id="KW-1185">Reference proteome</keyword>
<dbReference type="InterPro" id="IPR051949">
    <property type="entry name" value="Cation_Transport_ATPase"/>
</dbReference>
<organism evidence="16 17">
    <name type="scientific">Aliibacillus thermotolerans</name>
    <dbReference type="NCBI Taxonomy" id="1834418"/>
    <lineage>
        <taxon>Bacteria</taxon>
        <taxon>Bacillati</taxon>
        <taxon>Bacillota</taxon>
        <taxon>Bacilli</taxon>
        <taxon>Bacillales</taxon>
        <taxon>Bacillaceae</taxon>
        <taxon>Aliibacillus</taxon>
    </lineage>
</organism>
<dbReference type="SUPFAM" id="SSF56784">
    <property type="entry name" value="HAD-like"/>
    <property type="match status" value="1"/>
</dbReference>
<dbReference type="SFLD" id="SFLDF00027">
    <property type="entry name" value="p-type_atpase"/>
    <property type="match status" value="1"/>
</dbReference>
<dbReference type="NCBIfam" id="TIGR01494">
    <property type="entry name" value="ATPase_P-type"/>
    <property type="match status" value="1"/>
</dbReference>
<dbReference type="InterPro" id="IPR023214">
    <property type="entry name" value="HAD_sf"/>
</dbReference>
<gene>
    <name evidence="16" type="ORF">ACFPTR_01800</name>
</gene>
<keyword evidence="4" id="KW-0597">Phosphoprotein</keyword>
<dbReference type="Gene3D" id="3.40.50.1000">
    <property type="entry name" value="HAD superfamily/HAD-like"/>
    <property type="match status" value="1"/>
</dbReference>
<evidence type="ECO:0000259" key="15">
    <source>
        <dbReference type="Pfam" id="PF00122"/>
    </source>
</evidence>
<dbReference type="InterPro" id="IPR059000">
    <property type="entry name" value="ATPase_P-type_domA"/>
</dbReference>
<comment type="similarity">
    <text evidence="2 14">Belongs to the cation transport ATPase (P-type) (TC 3.A.3) family. Type IB subfamily.</text>
</comment>
<accession>A0ABW0U4D2</accession>
<feature type="transmembrane region" description="Helical" evidence="14">
    <location>
        <begin position="572"/>
        <end position="592"/>
    </location>
</feature>
<evidence type="ECO:0000256" key="4">
    <source>
        <dbReference type="ARBA" id="ARBA00022553"/>
    </source>
</evidence>
<feature type="transmembrane region" description="Helical" evidence="14">
    <location>
        <begin position="598"/>
        <end position="620"/>
    </location>
</feature>
<dbReference type="NCBIfam" id="TIGR01512">
    <property type="entry name" value="ATPase-IB2_Cd"/>
    <property type="match status" value="1"/>
</dbReference>
<evidence type="ECO:0000256" key="11">
    <source>
        <dbReference type="ARBA" id="ARBA00022989"/>
    </source>
</evidence>
<evidence type="ECO:0000256" key="13">
    <source>
        <dbReference type="ARBA" id="ARBA00023136"/>
    </source>
</evidence>
<dbReference type="PANTHER" id="PTHR43079">
    <property type="entry name" value="PROBABLE CADMIUM/ZINC-TRANSPORTING ATPASE HMA1"/>
    <property type="match status" value="1"/>
</dbReference>
<comment type="caution">
    <text evidence="16">The sequence shown here is derived from an EMBL/GenBank/DDBJ whole genome shotgun (WGS) entry which is preliminary data.</text>
</comment>
<keyword evidence="9" id="KW-0460">Magnesium</keyword>
<protein>
    <submittedName>
        <fullName evidence="16">Heavy metal translocating P-type ATPase</fullName>
    </submittedName>
</protein>
<dbReference type="SUPFAM" id="SSF81653">
    <property type="entry name" value="Calcium ATPase, transduction domain A"/>
    <property type="match status" value="1"/>
</dbReference>
<dbReference type="CDD" id="cd07551">
    <property type="entry name" value="P-type_ATPase_HM_ZosA_PfeT-like"/>
    <property type="match status" value="1"/>
</dbReference>
<evidence type="ECO:0000256" key="10">
    <source>
        <dbReference type="ARBA" id="ARBA00022967"/>
    </source>
</evidence>
<dbReference type="PROSITE" id="PS00154">
    <property type="entry name" value="ATPASE_E1_E2"/>
    <property type="match status" value="1"/>
</dbReference>
<keyword evidence="7 14" id="KW-0547">Nucleotide-binding</keyword>
<evidence type="ECO:0000256" key="1">
    <source>
        <dbReference type="ARBA" id="ARBA00004141"/>
    </source>
</evidence>
<keyword evidence="14" id="KW-1003">Cell membrane</keyword>
<dbReference type="InterPro" id="IPR023298">
    <property type="entry name" value="ATPase_P-typ_TM_dom_sf"/>
</dbReference>
<evidence type="ECO:0000256" key="14">
    <source>
        <dbReference type="RuleBase" id="RU362081"/>
    </source>
</evidence>
<evidence type="ECO:0000256" key="12">
    <source>
        <dbReference type="ARBA" id="ARBA00023065"/>
    </source>
</evidence>
<dbReference type="NCBIfam" id="TIGR01511">
    <property type="entry name" value="ATPase-IB1_Cu"/>
    <property type="match status" value="1"/>
</dbReference>
<dbReference type="InterPro" id="IPR001757">
    <property type="entry name" value="P_typ_ATPase"/>
</dbReference>
<feature type="transmembrane region" description="Helical" evidence="14">
    <location>
        <begin position="269"/>
        <end position="293"/>
    </location>
</feature>
<evidence type="ECO:0000256" key="6">
    <source>
        <dbReference type="ARBA" id="ARBA00022723"/>
    </source>
</evidence>
<dbReference type="NCBIfam" id="TIGR01525">
    <property type="entry name" value="ATPase-IB_hvy"/>
    <property type="match status" value="1"/>
</dbReference>
<dbReference type="InterPro" id="IPR018303">
    <property type="entry name" value="ATPase_P-typ_P_site"/>
</dbReference>
<evidence type="ECO:0000256" key="8">
    <source>
        <dbReference type="ARBA" id="ARBA00022840"/>
    </source>
</evidence>
<evidence type="ECO:0000313" key="17">
    <source>
        <dbReference type="Proteomes" id="UP001596143"/>
    </source>
</evidence>
<dbReference type="RefSeq" id="WP_270896651.1">
    <property type="nucleotide sequence ID" value="NZ_JBHSPF010000009.1"/>
</dbReference>
<evidence type="ECO:0000256" key="5">
    <source>
        <dbReference type="ARBA" id="ARBA00022692"/>
    </source>
</evidence>
<name>A0ABW0U4D2_9BACI</name>
<feature type="domain" description="P-type ATPase A" evidence="15">
    <location>
        <begin position="119"/>
        <end position="219"/>
    </location>
</feature>
<dbReference type="Pfam" id="PF00702">
    <property type="entry name" value="Hydrolase"/>
    <property type="match status" value="1"/>
</dbReference>
<keyword evidence="12" id="KW-0406">Ion transport</keyword>
<evidence type="ECO:0000313" key="16">
    <source>
        <dbReference type="EMBL" id="MFC5627632.1"/>
    </source>
</evidence>
<dbReference type="InterPro" id="IPR027256">
    <property type="entry name" value="P-typ_ATPase_IB"/>
</dbReference>